<dbReference type="PANTHER" id="PTHR43066">
    <property type="entry name" value="RHOMBOID-RELATED PROTEIN"/>
    <property type="match status" value="1"/>
</dbReference>
<feature type="domain" description="Peptidase S54 rhomboid" evidence="7">
    <location>
        <begin position="50"/>
        <end position="196"/>
    </location>
</feature>
<sequence length="261" mass="29977">MKYPFPKNTLYVPLFLLAAIWGTFLLQHFGLGRFNCYGIVPREPLGLRGILFAPLFHSGWKHILSNSVPLAVLSFFAVMFYKQMAYYVIIFGWIGSGLLVWLFGNLLPGDSIGCHIGASGVVYVLAAYVFFSGILRKSRNLVAISFIVVFLYGSMIWGVVPEEFLPKFMNEESNPISWESHLAGAIMGILFAFITRNYGEQQKKYSWELTDTPDVREQELWEQYKASLPEEERILLEKKYGEEPKQDSTPNSDFWYYNDSR</sequence>
<keyword evidence="8" id="KW-0378">Hydrolase</keyword>
<evidence type="ECO:0000256" key="6">
    <source>
        <dbReference type="SAM" id="Phobius"/>
    </source>
</evidence>
<feature type="region of interest" description="Disordered" evidence="5">
    <location>
        <begin position="238"/>
        <end position="261"/>
    </location>
</feature>
<keyword evidence="3 6" id="KW-1133">Transmembrane helix</keyword>
<name>A0ABV2LTA0_9FLAO</name>
<dbReference type="EMBL" id="JBEPMO010000006">
    <property type="protein sequence ID" value="MET3731798.1"/>
    <property type="molecule type" value="Genomic_DNA"/>
</dbReference>
<dbReference type="GO" id="GO:0008233">
    <property type="term" value="F:peptidase activity"/>
    <property type="evidence" value="ECO:0007669"/>
    <property type="project" value="UniProtKB-KW"/>
</dbReference>
<evidence type="ECO:0000256" key="3">
    <source>
        <dbReference type="ARBA" id="ARBA00022989"/>
    </source>
</evidence>
<evidence type="ECO:0000313" key="9">
    <source>
        <dbReference type="Proteomes" id="UP001549146"/>
    </source>
</evidence>
<dbReference type="InterPro" id="IPR022764">
    <property type="entry name" value="Peptidase_S54_rhomboid_dom"/>
</dbReference>
<keyword evidence="2 6" id="KW-0812">Transmembrane</keyword>
<evidence type="ECO:0000256" key="2">
    <source>
        <dbReference type="ARBA" id="ARBA00022692"/>
    </source>
</evidence>
<proteinExistence type="predicted"/>
<dbReference type="SUPFAM" id="SSF144091">
    <property type="entry name" value="Rhomboid-like"/>
    <property type="match status" value="1"/>
</dbReference>
<comment type="caution">
    <text evidence="8">The sequence shown here is derived from an EMBL/GenBank/DDBJ whole genome shotgun (WGS) entry which is preliminary data.</text>
</comment>
<dbReference type="InterPro" id="IPR035952">
    <property type="entry name" value="Rhomboid-like_sf"/>
</dbReference>
<evidence type="ECO:0000256" key="4">
    <source>
        <dbReference type="ARBA" id="ARBA00023136"/>
    </source>
</evidence>
<feature type="transmembrane region" description="Helical" evidence="6">
    <location>
        <begin position="180"/>
        <end position="199"/>
    </location>
</feature>
<evidence type="ECO:0000259" key="7">
    <source>
        <dbReference type="Pfam" id="PF01694"/>
    </source>
</evidence>
<feature type="transmembrane region" description="Helical" evidence="6">
    <location>
        <begin position="86"/>
        <end position="104"/>
    </location>
</feature>
<dbReference type="GO" id="GO:0006508">
    <property type="term" value="P:proteolysis"/>
    <property type="evidence" value="ECO:0007669"/>
    <property type="project" value="UniProtKB-KW"/>
</dbReference>
<evidence type="ECO:0000313" key="8">
    <source>
        <dbReference type="EMBL" id="MET3731798.1"/>
    </source>
</evidence>
<gene>
    <name evidence="8" type="ORF">ABID46_001379</name>
</gene>
<organism evidence="8 9">
    <name type="scientific">Moheibacter stercoris</name>
    <dbReference type="NCBI Taxonomy" id="1628251"/>
    <lineage>
        <taxon>Bacteria</taxon>
        <taxon>Pseudomonadati</taxon>
        <taxon>Bacteroidota</taxon>
        <taxon>Flavobacteriia</taxon>
        <taxon>Flavobacteriales</taxon>
        <taxon>Weeksellaceae</taxon>
        <taxon>Moheibacter</taxon>
    </lineage>
</organism>
<keyword evidence="9" id="KW-1185">Reference proteome</keyword>
<keyword evidence="4 6" id="KW-0472">Membrane</keyword>
<keyword evidence="8" id="KW-0645">Protease</keyword>
<dbReference type="PANTHER" id="PTHR43066:SF11">
    <property type="entry name" value="PEPTIDASE S54 RHOMBOID DOMAIN-CONTAINING PROTEIN"/>
    <property type="match status" value="1"/>
</dbReference>
<reference evidence="8 9" key="1">
    <citation type="submission" date="2024-06" db="EMBL/GenBank/DDBJ databases">
        <title>Genomic Encyclopedia of Type Strains, Phase IV (KMG-IV): sequencing the most valuable type-strain genomes for metagenomic binning, comparative biology and taxonomic classification.</title>
        <authorList>
            <person name="Goeker M."/>
        </authorList>
    </citation>
    <scope>NUCLEOTIDE SEQUENCE [LARGE SCALE GENOMIC DNA]</scope>
    <source>
        <strain evidence="8 9">DSM 29388</strain>
    </source>
</reference>
<protein>
    <submittedName>
        <fullName evidence="8">Membrane associated rhomboid family serine protease</fullName>
    </submittedName>
</protein>
<dbReference type="Pfam" id="PF01694">
    <property type="entry name" value="Rhomboid"/>
    <property type="match status" value="1"/>
</dbReference>
<evidence type="ECO:0000256" key="1">
    <source>
        <dbReference type="ARBA" id="ARBA00004141"/>
    </source>
</evidence>
<dbReference type="Gene3D" id="1.20.1540.10">
    <property type="entry name" value="Rhomboid-like"/>
    <property type="match status" value="1"/>
</dbReference>
<comment type="subcellular location">
    <subcellularLocation>
        <location evidence="1">Membrane</location>
        <topology evidence="1">Multi-pass membrane protein</topology>
    </subcellularLocation>
</comment>
<dbReference type="Proteomes" id="UP001549146">
    <property type="component" value="Unassembled WGS sequence"/>
</dbReference>
<evidence type="ECO:0000256" key="5">
    <source>
        <dbReference type="SAM" id="MobiDB-lite"/>
    </source>
</evidence>
<dbReference type="RefSeq" id="WP_354508402.1">
    <property type="nucleotide sequence ID" value="NZ_JBEPMO010000006.1"/>
</dbReference>
<accession>A0ABV2LTA0</accession>
<feature type="transmembrane region" description="Helical" evidence="6">
    <location>
        <begin position="116"/>
        <end position="134"/>
    </location>
</feature>
<feature type="transmembrane region" description="Helical" evidence="6">
    <location>
        <begin position="141"/>
        <end position="160"/>
    </location>
</feature>